<feature type="transmembrane region" description="Helical" evidence="10">
    <location>
        <begin position="144"/>
        <end position="166"/>
    </location>
</feature>
<feature type="transmembrane region" description="Helical" evidence="10">
    <location>
        <begin position="173"/>
        <end position="191"/>
    </location>
</feature>
<sequence>MSSWEKFKNKLKSINELPELRKKILFTLLMFLIARVGTHIPAPGVDIDRLKSMVTQNDLLSFINMFSGGAFTKVSIFALGVMPYINASIIMQLLAVIIPKLDDIRKEGEAGRQKITQWTRYLTIVIAVVQGLGVTVWLGTMGLVTTPGVAFSINTITTLTAGTVFLMWLGEQISVYGIGNGVSQLIFLNIISRLPSGLISTVQKMSGSKYLVPLLALLVLLSFVVIAVIVLFQLGQRKIPIQYVGRGSVGKSVVAQNTYLPIKVNVAGIMPVIFASVLMVLPTMIIKALPSTMPGYVLLSRIFTNTHPFYLTIYAILIMFFAFFYTAMMFDPEKVADNLKQSGGTIPGIRPGNETVEYLEKIVTRITWVSALFLAIIAIIPTLVSNATGIPQVFSGTGVIIMVGVVLDTVQQINAQLVMRNYEGFIK</sequence>
<protein>
    <recommendedName>
        <fullName evidence="9 10">Protein translocase subunit SecY</fullName>
    </recommendedName>
</protein>
<evidence type="ECO:0000313" key="13">
    <source>
        <dbReference type="Proteomes" id="UP000294678"/>
    </source>
</evidence>
<dbReference type="PIRSF" id="PIRSF004557">
    <property type="entry name" value="SecY"/>
    <property type="match status" value="1"/>
</dbReference>
<evidence type="ECO:0000256" key="6">
    <source>
        <dbReference type="ARBA" id="ARBA00022989"/>
    </source>
</evidence>
<dbReference type="Pfam" id="PF00344">
    <property type="entry name" value="SecY"/>
    <property type="match status" value="1"/>
</dbReference>
<dbReference type="GO" id="GO:0065002">
    <property type="term" value="P:intracellular protein transmembrane transport"/>
    <property type="evidence" value="ECO:0007669"/>
    <property type="project" value="UniProtKB-UniRule"/>
</dbReference>
<dbReference type="PRINTS" id="PR00303">
    <property type="entry name" value="SECYTRNLCASE"/>
</dbReference>
<gene>
    <name evidence="10" type="primary">secY</name>
    <name evidence="12" type="ORF">EV215_1212</name>
</gene>
<dbReference type="RefSeq" id="WP_134113093.1">
    <property type="nucleotide sequence ID" value="NZ_SOBG01000004.1"/>
</dbReference>
<evidence type="ECO:0000256" key="4">
    <source>
        <dbReference type="ARBA" id="ARBA00022692"/>
    </source>
</evidence>
<dbReference type="InterPro" id="IPR023201">
    <property type="entry name" value="SecY_dom_sf"/>
</dbReference>
<comment type="subcellular location">
    <subcellularLocation>
        <location evidence="10">Cell membrane</location>
        <topology evidence="10">Multi-pass membrane protein</topology>
    </subcellularLocation>
    <subcellularLocation>
        <location evidence="1">Membrane</location>
        <topology evidence="1">Multi-pass membrane protein</topology>
    </subcellularLocation>
</comment>
<feature type="transmembrane region" description="Helical" evidence="10">
    <location>
        <begin position="309"/>
        <end position="330"/>
    </location>
</feature>
<dbReference type="AlphaFoldDB" id="A0AA46I5V3"/>
<evidence type="ECO:0000256" key="3">
    <source>
        <dbReference type="ARBA" id="ARBA00022448"/>
    </source>
</evidence>
<organism evidence="12 13">
    <name type="scientific">Hypnocyclicus thermotrophus</name>
    <dbReference type="NCBI Taxonomy" id="1627895"/>
    <lineage>
        <taxon>Bacteria</taxon>
        <taxon>Fusobacteriati</taxon>
        <taxon>Fusobacteriota</taxon>
        <taxon>Fusobacteriia</taxon>
        <taxon>Fusobacteriales</taxon>
        <taxon>Fusobacteriaceae</taxon>
        <taxon>Hypnocyclicus</taxon>
    </lineage>
</organism>
<keyword evidence="3 10" id="KW-0813">Transport</keyword>
<comment type="caution">
    <text evidence="12">The sequence shown here is derived from an EMBL/GenBank/DDBJ whole genome shotgun (WGS) entry which is preliminary data.</text>
</comment>
<feature type="transmembrane region" description="Helical" evidence="10">
    <location>
        <begin position="211"/>
        <end position="232"/>
    </location>
</feature>
<dbReference type="PROSITE" id="PS00755">
    <property type="entry name" value="SECY_1"/>
    <property type="match status" value="1"/>
</dbReference>
<comment type="subunit">
    <text evidence="10">Component of the Sec protein translocase complex. Heterotrimer consisting of SecY, SecE and SecG subunits. The heterotrimers can form oligomers, although 1 heterotrimer is thought to be able to translocate proteins. Interacts with the ribosome. Interacts with SecDF, and other proteins may be involved. Interacts with SecA.</text>
</comment>
<proteinExistence type="inferred from homology"/>
<comment type="similarity">
    <text evidence="2 10 11">Belongs to the SecY/SEC61-alpha family.</text>
</comment>
<dbReference type="NCBIfam" id="TIGR00967">
    <property type="entry name" value="3a0501s007"/>
    <property type="match status" value="1"/>
</dbReference>
<dbReference type="Gene3D" id="1.10.3370.10">
    <property type="entry name" value="SecY subunit domain"/>
    <property type="match status" value="1"/>
</dbReference>
<evidence type="ECO:0000256" key="8">
    <source>
        <dbReference type="ARBA" id="ARBA00023136"/>
    </source>
</evidence>
<name>A0AA46I5V3_9FUSO</name>
<evidence type="ECO:0000256" key="5">
    <source>
        <dbReference type="ARBA" id="ARBA00022927"/>
    </source>
</evidence>
<dbReference type="Proteomes" id="UP000294678">
    <property type="component" value="Unassembled WGS sequence"/>
</dbReference>
<feature type="transmembrane region" description="Helical" evidence="10">
    <location>
        <begin position="266"/>
        <end position="289"/>
    </location>
</feature>
<dbReference type="GO" id="GO:0005886">
    <property type="term" value="C:plasma membrane"/>
    <property type="evidence" value="ECO:0007669"/>
    <property type="project" value="UniProtKB-SubCell"/>
</dbReference>
<feature type="transmembrane region" description="Helical" evidence="10">
    <location>
        <begin position="118"/>
        <end position="138"/>
    </location>
</feature>
<dbReference type="PANTHER" id="PTHR10906">
    <property type="entry name" value="SECY/SEC61-ALPHA FAMILY MEMBER"/>
    <property type="match status" value="1"/>
</dbReference>
<evidence type="ECO:0000256" key="11">
    <source>
        <dbReference type="RuleBase" id="RU004349"/>
    </source>
</evidence>
<keyword evidence="5 10" id="KW-0653">Protein transport</keyword>
<keyword evidence="8 10" id="KW-0472">Membrane</keyword>
<evidence type="ECO:0000256" key="1">
    <source>
        <dbReference type="ARBA" id="ARBA00004141"/>
    </source>
</evidence>
<accession>A0AA46I5V3</accession>
<keyword evidence="13" id="KW-1185">Reference proteome</keyword>
<feature type="transmembrane region" description="Helical" evidence="10">
    <location>
        <begin position="74"/>
        <end position="98"/>
    </location>
</feature>
<dbReference type="EMBL" id="SOBG01000004">
    <property type="protein sequence ID" value="TDT70659.1"/>
    <property type="molecule type" value="Genomic_DNA"/>
</dbReference>
<comment type="function">
    <text evidence="10">The central subunit of the protein translocation channel SecYEG. Consists of two halves formed by TMs 1-5 and 6-10. These two domains form a lateral gate at the front which open onto the bilayer between TMs 2 and 7, and are clamped together by SecE at the back. The channel is closed by both a pore ring composed of hydrophobic SecY resides and a short helix (helix 2A) on the extracellular side of the membrane which forms a plug. The plug probably moves laterally to allow the channel to open. The ring and the pore may move independently.</text>
</comment>
<feature type="transmembrane region" description="Helical" evidence="10">
    <location>
        <begin position="390"/>
        <end position="410"/>
    </location>
</feature>
<dbReference type="FunFam" id="1.10.3370.10:FF:000001">
    <property type="entry name" value="Preprotein translocase subunit SecY"/>
    <property type="match status" value="1"/>
</dbReference>
<comment type="caution">
    <text evidence="10">Lacks conserved residue(s) required for the propagation of feature annotation.</text>
</comment>
<feature type="transmembrane region" description="Helical" evidence="10">
    <location>
        <begin position="366"/>
        <end position="384"/>
    </location>
</feature>
<dbReference type="GO" id="GO:0006605">
    <property type="term" value="P:protein targeting"/>
    <property type="evidence" value="ECO:0007669"/>
    <property type="project" value="UniProtKB-UniRule"/>
</dbReference>
<keyword evidence="6 10" id="KW-1133">Transmembrane helix</keyword>
<dbReference type="SUPFAM" id="SSF103491">
    <property type="entry name" value="Preprotein translocase SecY subunit"/>
    <property type="match status" value="1"/>
</dbReference>
<dbReference type="HAMAP" id="MF_01465">
    <property type="entry name" value="SecY"/>
    <property type="match status" value="1"/>
</dbReference>
<evidence type="ECO:0000256" key="2">
    <source>
        <dbReference type="ARBA" id="ARBA00005751"/>
    </source>
</evidence>
<keyword evidence="7 10" id="KW-0811">Translocation</keyword>
<evidence type="ECO:0000256" key="10">
    <source>
        <dbReference type="HAMAP-Rule" id="MF_01465"/>
    </source>
</evidence>
<dbReference type="GO" id="GO:0043952">
    <property type="term" value="P:protein transport by the Sec complex"/>
    <property type="evidence" value="ECO:0007669"/>
    <property type="project" value="UniProtKB-UniRule"/>
</dbReference>
<reference evidence="12 13" key="1">
    <citation type="submission" date="2019-03" db="EMBL/GenBank/DDBJ databases">
        <title>Genomic Encyclopedia of Type Strains, Phase IV (KMG-IV): sequencing the most valuable type-strain genomes for metagenomic binning, comparative biology and taxonomic classification.</title>
        <authorList>
            <person name="Goeker M."/>
        </authorList>
    </citation>
    <scope>NUCLEOTIDE SEQUENCE [LARGE SCALE GENOMIC DNA]</scope>
    <source>
        <strain evidence="12 13">DSM 100055</strain>
    </source>
</reference>
<keyword evidence="4 10" id="KW-0812">Transmembrane</keyword>
<keyword evidence="10" id="KW-1003">Cell membrane</keyword>
<evidence type="ECO:0000313" key="12">
    <source>
        <dbReference type="EMBL" id="TDT70659.1"/>
    </source>
</evidence>
<dbReference type="InterPro" id="IPR002208">
    <property type="entry name" value="SecY/SEC61-alpha"/>
</dbReference>
<evidence type="ECO:0000256" key="9">
    <source>
        <dbReference type="ARBA" id="ARBA00039733"/>
    </source>
</evidence>
<dbReference type="InterPro" id="IPR030659">
    <property type="entry name" value="SecY_CS"/>
</dbReference>
<evidence type="ECO:0000256" key="7">
    <source>
        <dbReference type="ARBA" id="ARBA00023010"/>
    </source>
</evidence>
<dbReference type="InterPro" id="IPR026593">
    <property type="entry name" value="SecY"/>
</dbReference>